<comment type="caution">
    <text evidence="2">The sequence shown here is derived from an EMBL/GenBank/DDBJ whole genome shotgun (WGS) entry which is preliminary data.</text>
</comment>
<keyword evidence="1" id="KW-0472">Membrane</keyword>
<reference evidence="2 3" key="1">
    <citation type="submission" date="2020-04" db="EMBL/GenBank/DDBJ databases">
        <title>A Flavivirga sp. nov.</title>
        <authorList>
            <person name="Sun X."/>
        </authorList>
    </citation>
    <scope>NUCLEOTIDE SEQUENCE [LARGE SCALE GENOMIC DNA]</scope>
    <source>
        <strain evidence="2 3">Y03</strain>
    </source>
</reference>
<keyword evidence="1" id="KW-1133">Transmembrane helix</keyword>
<gene>
    <name evidence="2" type="ORF">HHX25_15695</name>
</gene>
<evidence type="ECO:0000313" key="3">
    <source>
        <dbReference type="Proteomes" id="UP000746690"/>
    </source>
</evidence>
<accession>A0ABX1S0S9</accession>
<evidence type="ECO:0000256" key="1">
    <source>
        <dbReference type="SAM" id="Phobius"/>
    </source>
</evidence>
<keyword evidence="1" id="KW-0812">Transmembrane</keyword>
<dbReference type="EMBL" id="JABBHF010000009">
    <property type="protein sequence ID" value="NMH88956.1"/>
    <property type="molecule type" value="Genomic_DNA"/>
</dbReference>
<sequence length="145" mass="17034">MNTPGLRAVIQQLKETNLKENAYLGFFYNDNDHDYETYHIKANKEGLELYAAKFLEASLEMDRRTFINNEKEIFSLNSKWFDDSDFQFSHIELLQKIKAEIVEPIEEAYNQPWKDKLSGYAIAGCFIFVLFSILIGIITMITWLF</sequence>
<dbReference type="Proteomes" id="UP000746690">
    <property type="component" value="Unassembled WGS sequence"/>
</dbReference>
<keyword evidence="3" id="KW-1185">Reference proteome</keyword>
<organism evidence="2 3">
    <name type="scientific">Flavivirga algicola</name>
    <dbReference type="NCBI Taxonomy" id="2729136"/>
    <lineage>
        <taxon>Bacteria</taxon>
        <taxon>Pseudomonadati</taxon>
        <taxon>Bacteroidota</taxon>
        <taxon>Flavobacteriia</taxon>
        <taxon>Flavobacteriales</taxon>
        <taxon>Flavobacteriaceae</taxon>
        <taxon>Flavivirga</taxon>
    </lineage>
</organism>
<name>A0ABX1S0S9_9FLAO</name>
<dbReference type="RefSeq" id="WP_169675458.1">
    <property type="nucleotide sequence ID" value="NZ_JABBHF010000009.1"/>
</dbReference>
<protein>
    <submittedName>
        <fullName evidence="2">Uncharacterized protein</fullName>
    </submittedName>
</protein>
<feature type="transmembrane region" description="Helical" evidence="1">
    <location>
        <begin position="120"/>
        <end position="144"/>
    </location>
</feature>
<evidence type="ECO:0000313" key="2">
    <source>
        <dbReference type="EMBL" id="NMH88956.1"/>
    </source>
</evidence>
<proteinExistence type="predicted"/>